<dbReference type="STRING" id="1618478.UR68_C0017G0015"/>
<evidence type="ECO:0000313" key="7">
    <source>
        <dbReference type="EMBL" id="KKP72339.1"/>
    </source>
</evidence>
<evidence type="ECO:0000256" key="1">
    <source>
        <dbReference type="ARBA" id="ARBA00004167"/>
    </source>
</evidence>
<evidence type="ECO:0000256" key="2">
    <source>
        <dbReference type="ARBA" id="ARBA00022481"/>
    </source>
</evidence>
<name>A0A0G0BS66_9BACT</name>
<dbReference type="AlphaFoldDB" id="A0A0G0BS66"/>
<evidence type="ECO:0000256" key="5">
    <source>
        <dbReference type="ARBA" id="ARBA00023136"/>
    </source>
</evidence>
<dbReference type="InterPro" id="IPR012902">
    <property type="entry name" value="N_methyl_site"/>
</dbReference>
<gene>
    <name evidence="7" type="ORF">UR68_C0017G0015</name>
</gene>
<keyword evidence="2" id="KW-0488">Methylation</keyword>
<dbReference type="PRINTS" id="PR00813">
    <property type="entry name" value="BCTERIALGSPG"/>
</dbReference>
<organism evidence="7 8">
    <name type="scientific">Candidatus Roizmanbacteria bacterium GW2011_GWA2_35_19</name>
    <dbReference type="NCBI Taxonomy" id="1618478"/>
    <lineage>
        <taxon>Bacteria</taxon>
        <taxon>Candidatus Roizmaniibacteriota</taxon>
    </lineage>
</organism>
<dbReference type="EMBL" id="LBQC01000017">
    <property type="protein sequence ID" value="KKP72339.1"/>
    <property type="molecule type" value="Genomic_DNA"/>
</dbReference>
<dbReference type="Proteomes" id="UP000034457">
    <property type="component" value="Unassembled WGS sequence"/>
</dbReference>
<proteinExistence type="predicted"/>
<dbReference type="PANTHER" id="PTHR30093:SF44">
    <property type="entry name" value="TYPE II SECRETION SYSTEM CORE PROTEIN G"/>
    <property type="match status" value="1"/>
</dbReference>
<feature type="transmembrane region" description="Helical" evidence="6">
    <location>
        <begin position="12"/>
        <end position="33"/>
    </location>
</feature>
<dbReference type="Gene3D" id="3.30.700.10">
    <property type="entry name" value="Glycoprotein, Type 4 Pilin"/>
    <property type="match status" value="1"/>
</dbReference>
<dbReference type="PANTHER" id="PTHR30093">
    <property type="entry name" value="GENERAL SECRETION PATHWAY PROTEIN G"/>
    <property type="match status" value="1"/>
</dbReference>
<keyword evidence="4 6" id="KW-1133">Transmembrane helix</keyword>
<evidence type="ECO:0000256" key="4">
    <source>
        <dbReference type="ARBA" id="ARBA00022989"/>
    </source>
</evidence>
<comment type="caution">
    <text evidence="7">The sequence shown here is derived from an EMBL/GenBank/DDBJ whole genome shotgun (WGS) entry which is preliminary data.</text>
</comment>
<dbReference type="GO" id="GO:0015627">
    <property type="term" value="C:type II protein secretion system complex"/>
    <property type="evidence" value="ECO:0007669"/>
    <property type="project" value="InterPro"/>
</dbReference>
<dbReference type="GO" id="GO:0016020">
    <property type="term" value="C:membrane"/>
    <property type="evidence" value="ECO:0007669"/>
    <property type="project" value="UniProtKB-SubCell"/>
</dbReference>
<dbReference type="InterPro" id="IPR000983">
    <property type="entry name" value="Bac_GSPG_pilin"/>
</dbReference>
<reference evidence="7 8" key="1">
    <citation type="journal article" date="2015" name="Nature">
        <title>rRNA introns, odd ribosomes, and small enigmatic genomes across a large radiation of phyla.</title>
        <authorList>
            <person name="Brown C.T."/>
            <person name="Hug L.A."/>
            <person name="Thomas B.C."/>
            <person name="Sharon I."/>
            <person name="Castelle C.J."/>
            <person name="Singh A."/>
            <person name="Wilkins M.J."/>
            <person name="Williams K.H."/>
            <person name="Banfield J.F."/>
        </authorList>
    </citation>
    <scope>NUCLEOTIDE SEQUENCE [LARGE SCALE GENOMIC DNA]</scope>
</reference>
<dbReference type="SUPFAM" id="SSF54523">
    <property type="entry name" value="Pili subunits"/>
    <property type="match status" value="1"/>
</dbReference>
<keyword evidence="5 6" id="KW-0472">Membrane</keyword>
<accession>A0A0G0BS66</accession>
<keyword evidence="3 6" id="KW-0812">Transmembrane</keyword>
<evidence type="ECO:0000256" key="6">
    <source>
        <dbReference type="SAM" id="Phobius"/>
    </source>
</evidence>
<evidence type="ECO:0000313" key="8">
    <source>
        <dbReference type="Proteomes" id="UP000034457"/>
    </source>
</evidence>
<dbReference type="InterPro" id="IPR045584">
    <property type="entry name" value="Pilin-like"/>
</dbReference>
<evidence type="ECO:0000256" key="3">
    <source>
        <dbReference type="ARBA" id="ARBA00022692"/>
    </source>
</evidence>
<dbReference type="GO" id="GO:0015628">
    <property type="term" value="P:protein secretion by the type II secretion system"/>
    <property type="evidence" value="ECO:0007669"/>
    <property type="project" value="InterPro"/>
</dbReference>
<comment type="subcellular location">
    <subcellularLocation>
        <location evidence="1">Membrane</location>
        <topology evidence="1">Single-pass membrane protein</topology>
    </subcellularLocation>
</comment>
<sequence>MKIKKSFTLLEMLVVIGIIAVLVSVGISSYSTVQKKARDAKRKSDLKTIQSAMEQYYSICGYEYPASLGTNIYCASPTIGIMPVVPNDPKTITPYPCSPCSTAAYTVCTTLESETPSNYCISNQQ</sequence>
<dbReference type="Pfam" id="PF07963">
    <property type="entry name" value="N_methyl"/>
    <property type="match status" value="1"/>
</dbReference>
<dbReference type="NCBIfam" id="TIGR02532">
    <property type="entry name" value="IV_pilin_GFxxxE"/>
    <property type="match status" value="1"/>
</dbReference>
<protein>
    <submittedName>
        <fullName evidence="7">Tfp pilus assembly protein PilE-like protein</fullName>
    </submittedName>
</protein>